<evidence type="ECO:0000313" key="2">
    <source>
        <dbReference type="EMBL" id="ELK29400.1"/>
    </source>
</evidence>
<protein>
    <submittedName>
        <fullName evidence="2">Testicular haploid expressed protein</fullName>
    </submittedName>
</protein>
<dbReference type="EMBL" id="KB108036">
    <property type="protein sequence ID" value="ELK29400.1"/>
    <property type="molecule type" value="Genomic_DNA"/>
</dbReference>
<feature type="region of interest" description="Disordered" evidence="1">
    <location>
        <begin position="1"/>
        <end position="78"/>
    </location>
</feature>
<reference evidence="3" key="1">
    <citation type="journal article" date="2013" name="Science">
        <title>Comparative analysis of bat genomes provides insight into the evolution of flight and immunity.</title>
        <authorList>
            <person name="Zhang G."/>
            <person name="Cowled C."/>
            <person name="Shi Z."/>
            <person name="Huang Z."/>
            <person name="Bishop-Lilly K.A."/>
            <person name="Fang X."/>
            <person name="Wynne J.W."/>
            <person name="Xiong Z."/>
            <person name="Baker M.L."/>
            <person name="Zhao W."/>
            <person name="Tachedjian M."/>
            <person name="Zhu Y."/>
            <person name="Zhou P."/>
            <person name="Jiang X."/>
            <person name="Ng J."/>
            <person name="Yang L."/>
            <person name="Wu L."/>
            <person name="Xiao J."/>
            <person name="Feng Y."/>
            <person name="Chen Y."/>
            <person name="Sun X."/>
            <person name="Zhang Y."/>
            <person name="Marsh G.A."/>
            <person name="Crameri G."/>
            <person name="Broder C.C."/>
            <person name="Frey K.G."/>
            <person name="Wang L.F."/>
            <person name="Wang J."/>
        </authorList>
    </citation>
    <scope>NUCLEOTIDE SEQUENCE [LARGE SCALE GENOMIC DNA]</scope>
</reference>
<organism evidence="2 3">
    <name type="scientific">Myotis davidii</name>
    <name type="common">David's myotis</name>
    <dbReference type="NCBI Taxonomy" id="225400"/>
    <lineage>
        <taxon>Eukaryota</taxon>
        <taxon>Metazoa</taxon>
        <taxon>Chordata</taxon>
        <taxon>Craniata</taxon>
        <taxon>Vertebrata</taxon>
        <taxon>Euteleostomi</taxon>
        <taxon>Mammalia</taxon>
        <taxon>Eutheria</taxon>
        <taxon>Laurasiatheria</taxon>
        <taxon>Chiroptera</taxon>
        <taxon>Yangochiroptera</taxon>
        <taxon>Vespertilionidae</taxon>
        <taxon>Myotis</taxon>
    </lineage>
</organism>
<evidence type="ECO:0000313" key="3">
    <source>
        <dbReference type="Proteomes" id="UP000010556"/>
    </source>
</evidence>
<evidence type="ECO:0000256" key="1">
    <source>
        <dbReference type="SAM" id="MobiDB-lite"/>
    </source>
</evidence>
<keyword evidence="3" id="KW-1185">Reference proteome</keyword>
<gene>
    <name evidence="2" type="ORF">MDA_GLEAN10011457</name>
</gene>
<feature type="compositionally biased region" description="Basic and acidic residues" evidence="1">
    <location>
        <begin position="41"/>
        <end position="57"/>
    </location>
</feature>
<name>L5LTP9_MYODS</name>
<feature type="compositionally biased region" description="Acidic residues" evidence="1">
    <location>
        <begin position="58"/>
        <end position="76"/>
    </location>
</feature>
<feature type="compositionally biased region" description="Basic and acidic residues" evidence="1">
    <location>
        <begin position="15"/>
        <end position="29"/>
    </location>
</feature>
<accession>L5LTP9</accession>
<feature type="region of interest" description="Disordered" evidence="1">
    <location>
        <begin position="94"/>
        <end position="121"/>
    </location>
</feature>
<dbReference type="AlphaFoldDB" id="L5LTP9"/>
<sequence length="168" mass="19019">MGDYRQSLLNPYHTSKAEDSSGRGQKDDPLGFQNPVYEGLRSTDLKYKDLDDGKLGFEDQEEETPPEEVTEEELTDVQEPGEALLAVKRALEKDEEGVTEMSGAPSDGEEIQGGWKSRDSSLTIQLSPSRLSITQRFPSTFMRRGKKKKRRLLELAKPKTNWQTLKNK</sequence>
<proteinExistence type="predicted"/>
<dbReference type="Proteomes" id="UP000010556">
    <property type="component" value="Unassembled WGS sequence"/>
</dbReference>